<dbReference type="Proteomes" id="UP000516320">
    <property type="component" value="Chromosome"/>
</dbReference>
<evidence type="ECO:0000313" key="2">
    <source>
        <dbReference type="EMBL" id="QNQ90609.1"/>
    </source>
</evidence>
<feature type="region of interest" description="Disordered" evidence="1">
    <location>
        <begin position="36"/>
        <end position="79"/>
    </location>
</feature>
<accession>A0A7H0SPY4</accession>
<evidence type="ECO:0000256" key="1">
    <source>
        <dbReference type="SAM" id="MobiDB-lite"/>
    </source>
</evidence>
<evidence type="ECO:0000313" key="3">
    <source>
        <dbReference type="Proteomes" id="UP000516320"/>
    </source>
</evidence>
<gene>
    <name evidence="2" type="ORF">GP475_08120</name>
</gene>
<dbReference type="AlphaFoldDB" id="A0A7H0SPY4"/>
<keyword evidence="3" id="KW-1185">Reference proteome</keyword>
<dbReference type="EMBL" id="CP046884">
    <property type="protein sequence ID" value="QNQ90609.1"/>
    <property type="molecule type" value="Genomic_DNA"/>
</dbReference>
<proteinExistence type="predicted"/>
<organism evidence="2 3">
    <name type="scientific">Corynebacterium poyangense</name>
    <dbReference type="NCBI Taxonomy" id="2684405"/>
    <lineage>
        <taxon>Bacteria</taxon>
        <taxon>Bacillati</taxon>
        <taxon>Actinomycetota</taxon>
        <taxon>Actinomycetes</taxon>
        <taxon>Mycobacteriales</taxon>
        <taxon>Corynebacteriaceae</taxon>
        <taxon>Corynebacterium</taxon>
    </lineage>
</organism>
<sequence>MKISMTLSLNDLTLAELSAFSEAAYRNGADPDTIISYDPDHHTLSLESDNLGTQDETDIAKDPTPSPRPPQGEWPIPKDVGEQVVNGVIDFLTGHRKPPEGGYGSFRQ</sequence>
<dbReference type="RefSeq" id="WP_187973922.1">
    <property type="nucleotide sequence ID" value="NZ_CP046884.1"/>
</dbReference>
<protein>
    <submittedName>
        <fullName evidence="2">Uncharacterized protein</fullName>
    </submittedName>
</protein>
<name>A0A7H0SPY4_9CORY</name>
<feature type="compositionally biased region" description="Polar residues" evidence="1">
    <location>
        <begin position="45"/>
        <end position="54"/>
    </location>
</feature>
<dbReference type="KEGG" id="cpoy:GP475_08120"/>
<reference evidence="2 3" key="1">
    <citation type="submission" date="2019-12" db="EMBL/GenBank/DDBJ databases">
        <title>Corynebacterium sp. nov., isolated from feces of the Anser Albifrons in China.</title>
        <authorList>
            <person name="Liu Q."/>
        </authorList>
    </citation>
    <scope>NUCLEOTIDE SEQUENCE [LARGE SCALE GENOMIC DNA]</scope>
    <source>
        <strain evidence="2 3">4H37-19</strain>
    </source>
</reference>